<proteinExistence type="predicted"/>
<accession>A0ABV7TZM6</accession>
<comment type="caution">
    <text evidence="3">The sequence shown here is derived from an EMBL/GenBank/DDBJ whole genome shotgun (WGS) entry which is preliminary data.</text>
</comment>
<evidence type="ECO:0000256" key="1">
    <source>
        <dbReference type="ARBA" id="ARBA00022801"/>
    </source>
</evidence>
<dbReference type="Gene3D" id="3.40.50.300">
    <property type="entry name" value="P-loop containing nucleotide triphosphate hydrolases"/>
    <property type="match status" value="2"/>
</dbReference>
<keyword evidence="1" id="KW-0378">Hydrolase</keyword>
<organism evidence="3 4">
    <name type="scientific">Paracoccus angustae</name>
    <dbReference type="NCBI Taxonomy" id="1671480"/>
    <lineage>
        <taxon>Bacteria</taxon>
        <taxon>Pseudomonadati</taxon>
        <taxon>Pseudomonadota</taxon>
        <taxon>Alphaproteobacteria</taxon>
        <taxon>Rhodobacterales</taxon>
        <taxon>Paracoccaceae</taxon>
        <taxon>Paracoccus</taxon>
    </lineage>
</organism>
<dbReference type="PANTHER" id="PTHR45766">
    <property type="entry name" value="DNA ANNEALING HELICASE AND ENDONUCLEASE ZRANB3 FAMILY MEMBER"/>
    <property type="match status" value="1"/>
</dbReference>
<keyword evidence="4" id="KW-1185">Reference proteome</keyword>
<feature type="domain" description="Helicase ATP-binding" evidence="2">
    <location>
        <begin position="45"/>
        <end position="193"/>
    </location>
</feature>
<sequence length="460" mass="52128">MRDFADNGMSDYRAFVEGKTHLAGEFGFDQVYENPNCYDFQAHLIEWSLRQGRAATFADCGLGKTLMQLVWAENVHRKTNSPVLILAPLSVASQTVEEAEKFGIDAYRSVKGEIPAGRGIITANYERLHYFNADDFAGVVCDESSILKNFDGAIRGHITDFMRKVKYRAMFTATPSPNDYTELGTSSEALGDMAYMDMLQTFFKSNDDTLHPAHIGQQWRFKGHAEPHFWRWVASWARAIRKPSDMGFSDAGWVLPELREIQHQIESKPLNGQLFAMPVKGLPMEREERKATIKERCDLAAELLSQHDSGVAWCHFNAEADYLAEAITGAVNLSGADSDDAKEEKFHAFKAGEIKYLITKPKIAALGVNWQHSAACTYFDDYSYEQYYQAVRRFWRFGQKRPVTVHQIGTTSLSNVAKSRKRKAEAADAMFQAMMEHMIAAQKHKRIFTETDAVRLPAWL</sequence>
<name>A0ABV7TZM6_9RHOB</name>
<dbReference type="PROSITE" id="PS51192">
    <property type="entry name" value="HELICASE_ATP_BIND_1"/>
    <property type="match status" value="1"/>
</dbReference>
<dbReference type="InterPro" id="IPR014001">
    <property type="entry name" value="Helicase_ATP-bd"/>
</dbReference>
<gene>
    <name evidence="3" type="ORF">ACFOM8_02130</name>
</gene>
<evidence type="ECO:0000313" key="3">
    <source>
        <dbReference type="EMBL" id="MFC3628239.1"/>
    </source>
</evidence>
<protein>
    <recommendedName>
        <fullName evidence="2">Helicase ATP-binding domain-containing protein</fullName>
    </recommendedName>
</protein>
<dbReference type="InterPro" id="IPR027417">
    <property type="entry name" value="P-loop_NTPase"/>
</dbReference>
<dbReference type="PANTHER" id="PTHR45766:SF6">
    <property type="entry name" value="SWI_SNF-RELATED MATRIX-ASSOCIATED ACTIN-DEPENDENT REGULATOR OF CHROMATIN SUBFAMILY A-LIKE PROTEIN 1"/>
    <property type="match status" value="1"/>
</dbReference>
<reference evidence="4" key="1">
    <citation type="journal article" date="2019" name="Int. J. Syst. Evol. Microbiol.">
        <title>The Global Catalogue of Microorganisms (GCM) 10K type strain sequencing project: providing services to taxonomists for standard genome sequencing and annotation.</title>
        <authorList>
            <consortium name="The Broad Institute Genomics Platform"/>
            <consortium name="The Broad Institute Genome Sequencing Center for Infectious Disease"/>
            <person name="Wu L."/>
            <person name="Ma J."/>
        </authorList>
    </citation>
    <scope>NUCLEOTIDE SEQUENCE [LARGE SCALE GENOMIC DNA]</scope>
    <source>
        <strain evidence="4">KCTC 42473</strain>
    </source>
</reference>
<dbReference type="SUPFAM" id="SSF52540">
    <property type="entry name" value="P-loop containing nucleoside triphosphate hydrolases"/>
    <property type="match status" value="2"/>
</dbReference>
<dbReference type="SMART" id="SM00487">
    <property type="entry name" value="DEXDc"/>
    <property type="match status" value="1"/>
</dbReference>
<dbReference type="Proteomes" id="UP001595539">
    <property type="component" value="Unassembled WGS sequence"/>
</dbReference>
<evidence type="ECO:0000259" key="2">
    <source>
        <dbReference type="PROSITE" id="PS51192"/>
    </source>
</evidence>
<dbReference type="EMBL" id="JBHRXY010000001">
    <property type="protein sequence ID" value="MFC3628239.1"/>
    <property type="molecule type" value="Genomic_DNA"/>
</dbReference>
<evidence type="ECO:0000313" key="4">
    <source>
        <dbReference type="Proteomes" id="UP001595539"/>
    </source>
</evidence>